<organism evidence="8 9">
    <name type="scientific">Azospirillum oleiclasticum</name>
    <dbReference type="NCBI Taxonomy" id="2735135"/>
    <lineage>
        <taxon>Bacteria</taxon>
        <taxon>Pseudomonadati</taxon>
        <taxon>Pseudomonadota</taxon>
        <taxon>Alphaproteobacteria</taxon>
        <taxon>Rhodospirillales</taxon>
        <taxon>Azospirillaceae</taxon>
        <taxon>Azospirillum</taxon>
    </lineage>
</organism>
<evidence type="ECO:0000256" key="2">
    <source>
        <dbReference type="ARBA" id="ARBA00003015"/>
    </source>
</evidence>
<dbReference type="PANTHER" id="PTHR23417">
    <property type="entry name" value="3-DEOXY-D-MANNO-OCTULOSONIC-ACID TRANSFERASE/TRNA GUANINE-N 7 - -METHYLTRANSFERASE"/>
    <property type="match status" value="1"/>
</dbReference>
<gene>
    <name evidence="7 8" type="primary">trmB</name>
    <name evidence="8" type="ORF">HND93_11525</name>
</gene>
<feature type="binding site" evidence="7">
    <location>
        <position position="173"/>
    </location>
    <ligand>
        <name>substrate</name>
    </ligand>
</feature>
<dbReference type="PANTHER" id="PTHR23417:SF14">
    <property type="entry name" value="PENTACOTRIPEPTIDE-REPEAT REGION OF PRORP DOMAIN-CONTAINING PROTEIN"/>
    <property type="match status" value="1"/>
</dbReference>
<reference evidence="8 9" key="1">
    <citation type="submission" date="2020-05" db="EMBL/GenBank/DDBJ databases">
        <title>Azospirillum oleiclasticum sp. nov, a nitrogen-fixing and heavy crude oil-emulsifying bacterium isolated from the crude oil of Yumen Oilfield.</title>
        <authorList>
            <person name="Wu D."/>
            <person name="Cai M."/>
            <person name="Zhang X."/>
        </authorList>
    </citation>
    <scope>NUCLEOTIDE SEQUENCE [LARGE SCALE GENOMIC DNA]</scope>
    <source>
        <strain evidence="8 9">ROY-1-1-2</strain>
    </source>
</reference>
<dbReference type="GO" id="GO:0008176">
    <property type="term" value="F:tRNA (guanine(46)-N7)-methyltransferase activity"/>
    <property type="evidence" value="ECO:0007669"/>
    <property type="project" value="UniProtKB-EC"/>
</dbReference>
<keyword evidence="9" id="KW-1185">Reference proteome</keyword>
<dbReference type="EC" id="2.1.1.33" evidence="7"/>
<dbReference type="RefSeq" id="WP_180282098.1">
    <property type="nucleotide sequence ID" value="NZ_JABFDB010000006.1"/>
</dbReference>
<keyword evidence="4 7" id="KW-0808">Transferase</keyword>
<comment type="caution">
    <text evidence="8">The sequence shown here is derived from an EMBL/GenBank/DDBJ whole genome shotgun (WGS) entry which is preliminary data.</text>
</comment>
<comment type="function">
    <text evidence="2 7">Catalyzes the formation of N(7)-methylguanine at position 46 (m7G46) in tRNA.</text>
</comment>
<dbReference type="NCBIfam" id="TIGR00091">
    <property type="entry name" value="tRNA (guanosine(46)-N7)-methyltransferase TrmB"/>
    <property type="match status" value="1"/>
</dbReference>
<evidence type="ECO:0000256" key="4">
    <source>
        <dbReference type="ARBA" id="ARBA00022679"/>
    </source>
</evidence>
<keyword evidence="6 7" id="KW-0819">tRNA processing</keyword>
<evidence type="ECO:0000256" key="3">
    <source>
        <dbReference type="ARBA" id="ARBA00022603"/>
    </source>
</evidence>
<evidence type="ECO:0000256" key="7">
    <source>
        <dbReference type="HAMAP-Rule" id="MF_01057"/>
    </source>
</evidence>
<dbReference type="Proteomes" id="UP000584642">
    <property type="component" value="Unassembled WGS sequence"/>
</dbReference>
<comment type="catalytic activity">
    <reaction evidence="1 7">
        <text>guanosine(46) in tRNA + S-adenosyl-L-methionine = N(7)-methylguanosine(46) in tRNA + S-adenosyl-L-homocysteine</text>
        <dbReference type="Rhea" id="RHEA:42708"/>
        <dbReference type="Rhea" id="RHEA-COMP:10188"/>
        <dbReference type="Rhea" id="RHEA-COMP:10189"/>
        <dbReference type="ChEBI" id="CHEBI:57856"/>
        <dbReference type="ChEBI" id="CHEBI:59789"/>
        <dbReference type="ChEBI" id="CHEBI:74269"/>
        <dbReference type="ChEBI" id="CHEBI:74480"/>
        <dbReference type="EC" id="2.1.1.33"/>
    </reaction>
</comment>
<evidence type="ECO:0000256" key="6">
    <source>
        <dbReference type="ARBA" id="ARBA00022694"/>
    </source>
</evidence>
<dbReference type="PROSITE" id="PS51625">
    <property type="entry name" value="SAM_MT_TRMB"/>
    <property type="match status" value="1"/>
</dbReference>
<dbReference type="HAMAP" id="MF_01057">
    <property type="entry name" value="tRNA_methyltr_TrmB"/>
    <property type="match status" value="1"/>
</dbReference>
<dbReference type="InterPro" id="IPR055361">
    <property type="entry name" value="tRNA_methyltr_TrmB_bact"/>
</dbReference>
<dbReference type="EMBL" id="JABFDB010000006">
    <property type="protein sequence ID" value="NYZ20345.1"/>
    <property type="molecule type" value="Genomic_DNA"/>
</dbReference>
<dbReference type="InterPro" id="IPR003358">
    <property type="entry name" value="tRNA_(Gua-N-7)_MeTrfase_Trmb"/>
</dbReference>
<comment type="pathway">
    <text evidence="7">tRNA modification; N(7)-methylguanine-tRNA biosynthesis.</text>
</comment>
<feature type="binding site" evidence="7">
    <location>
        <position position="141"/>
    </location>
    <ligand>
        <name>substrate</name>
    </ligand>
</feature>
<proteinExistence type="inferred from homology"/>
<feature type="binding site" evidence="7">
    <location>
        <begin position="211"/>
        <end position="214"/>
    </location>
    <ligand>
        <name>substrate</name>
    </ligand>
</feature>
<comment type="similarity">
    <text evidence="7">Belongs to the class I-like SAM-binding methyltransferase superfamily. TrmB family.</text>
</comment>
<keyword evidence="5 7" id="KW-0949">S-adenosyl-L-methionine</keyword>
<protein>
    <recommendedName>
        <fullName evidence="7">tRNA (guanine-N(7)-)-methyltransferase</fullName>
        <ecNumber evidence="7">2.1.1.33</ecNumber>
    </recommendedName>
    <alternativeName>
        <fullName evidence="7">tRNA (guanine(46)-N(7))-methyltransferase</fullName>
    </alternativeName>
    <alternativeName>
        <fullName evidence="7">tRNA(m7G46)-methyltransferase</fullName>
    </alternativeName>
</protein>
<accession>A0ABX2TCB5</accession>
<dbReference type="Gene3D" id="3.40.50.150">
    <property type="entry name" value="Vaccinia Virus protein VP39"/>
    <property type="match status" value="1"/>
</dbReference>
<dbReference type="SUPFAM" id="SSF53335">
    <property type="entry name" value="S-adenosyl-L-methionine-dependent methyltransferases"/>
    <property type="match status" value="1"/>
</dbReference>
<evidence type="ECO:0000313" key="9">
    <source>
        <dbReference type="Proteomes" id="UP000584642"/>
    </source>
</evidence>
<feature type="binding site" evidence="7">
    <location>
        <position position="115"/>
    </location>
    <ligand>
        <name>S-adenosyl-L-methionine</name>
        <dbReference type="ChEBI" id="CHEBI:59789"/>
    </ligand>
</feature>
<dbReference type="Pfam" id="PF02390">
    <property type="entry name" value="Methyltransf_4"/>
    <property type="match status" value="1"/>
</dbReference>
<feature type="binding site" evidence="7">
    <location>
        <position position="63"/>
    </location>
    <ligand>
        <name>S-adenosyl-L-methionine</name>
        <dbReference type="ChEBI" id="CHEBI:59789"/>
    </ligand>
</feature>
<feature type="binding site" evidence="7">
    <location>
        <position position="137"/>
    </location>
    <ligand>
        <name>S-adenosyl-L-methionine</name>
        <dbReference type="ChEBI" id="CHEBI:59789"/>
    </ligand>
</feature>
<evidence type="ECO:0000313" key="8">
    <source>
        <dbReference type="EMBL" id="NYZ20345.1"/>
    </source>
</evidence>
<name>A0ABX2TCB5_9PROT</name>
<evidence type="ECO:0000256" key="1">
    <source>
        <dbReference type="ARBA" id="ARBA00000142"/>
    </source>
</evidence>
<feature type="binding site" evidence="7">
    <location>
        <position position="88"/>
    </location>
    <ligand>
        <name>S-adenosyl-L-methionine</name>
        <dbReference type="ChEBI" id="CHEBI:59789"/>
    </ligand>
</feature>
<evidence type="ECO:0000256" key="5">
    <source>
        <dbReference type="ARBA" id="ARBA00022691"/>
    </source>
</evidence>
<comment type="caution">
    <text evidence="7">Lacks conserved residue(s) required for the propagation of feature annotation.</text>
</comment>
<dbReference type="InterPro" id="IPR029063">
    <property type="entry name" value="SAM-dependent_MTases_sf"/>
</dbReference>
<sequence length="234" mass="26168">MTTDSTDPSLRLYGRRKGRPLRKRKASLLDTALPALEIAPLQPGATLDPGGLFPRPVRDVWLEVGFGSGHHLAAQAAANPDVGLIGCEPFVNGVAALLALVEEGGLDNVRVLPDDARPLLDALPDASIGRAFILFADPWPKKRHWERRFVGPENLPRLSRVLKDGAELRLASDDMGLVRWMLEHTRNHPDFEWTARQASDWRERPADWPATRYEQKAIAAGRQPVFLRFVRRAR</sequence>
<keyword evidence="3 7" id="KW-0489">Methyltransferase</keyword>